<evidence type="ECO:0000259" key="3">
    <source>
        <dbReference type="PROSITE" id="PS50245"/>
    </source>
</evidence>
<feature type="compositionally biased region" description="Basic and acidic residues" evidence="2">
    <location>
        <begin position="500"/>
        <end position="521"/>
    </location>
</feature>
<accession>A0AAE0ZWP0</accession>
<feature type="compositionally biased region" description="Polar residues" evidence="2">
    <location>
        <begin position="1283"/>
        <end position="1297"/>
    </location>
</feature>
<dbReference type="PROSITE" id="PS50245">
    <property type="entry name" value="CAP_GLY_2"/>
    <property type="match status" value="1"/>
</dbReference>
<feature type="compositionally biased region" description="Low complexity" evidence="2">
    <location>
        <begin position="29"/>
        <end position="43"/>
    </location>
</feature>
<keyword evidence="5" id="KW-1185">Reference proteome</keyword>
<dbReference type="EMBL" id="JAWDGP010003216">
    <property type="protein sequence ID" value="KAK3776376.1"/>
    <property type="molecule type" value="Genomic_DNA"/>
</dbReference>
<dbReference type="Pfam" id="PF01302">
    <property type="entry name" value="CAP_GLY"/>
    <property type="match status" value="1"/>
</dbReference>
<feature type="compositionally biased region" description="Low complexity" evidence="2">
    <location>
        <begin position="680"/>
        <end position="709"/>
    </location>
</feature>
<feature type="region of interest" description="Disordered" evidence="2">
    <location>
        <begin position="151"/>
        <end position="170"/>
    </location>
</feature>
<feature type="region of interest" description="Disordered" evidence="2">
    <location>
        <begin position="483"/>
        <end position="800"/>
    </location>
</feature>
<feature type="coiled-coil region" evidence="1">
    <location>
        <begin position="959"/>
        <end position="1045"/>
    </location>
</feature>
<feature type="compositionally biased region" description="Basic and acidic residues" evidence="2">
    <location>
        <begin position="657"/>
        <end position="679"/>
    </location>
</feature>
<feature type="compositionally biased region" description="Basic and acidic residues" evidence="2">
    <location>
        <begin position="761"/>
        <end position="778"/>
    </location>
</feature>
<feature type="region of interest" description="Disordered" evidence="2">
    <location>
        <begin position="437"/>
        <end position="459"/>
    </location>
</feature>
<feature type="compositionally biased region" description="Polar residues" evidence="2">
    <location>
        <begin position="1"/>
        <end position="18"/>
    </location>
</feature>
<feature type="region of interest" description="Disordered" evidence="2">
    <location>
        <begin position="873"/>
        <end position="894"/>
    </location>
</feature>
<feature type="compositionally biased region" description="Basic and acidic residues" evidence="2">
    <location>
        <begin position="19"/>
        <end position="28"/>
    </location>
</feature>
<feature type="region of interest" description="Disordered" evidence="2">
    <location>
        <begin position="1325"/>
        <end position="1349"/>
    </location>
</feature>
<feature type="compositionally biased region" description="Basic and acidic residues" evidence="2">
    <location>
        <begin position="720"/>
        <end position="735"/>
    </location>
</feature>
<gene>
    <name evidence="4" type="ORF">RRG08_023730</name>
</gene>
<proteinExistence type="predicted"/>
<feature type="compositionally biased region" description="Low complexity" evidence="2">
    <location>
        <begin position="1432"/>
        <end position="1444"/>
    </location>
</feature>
<feature type="region of interest" description="Disordered" evidence="2">
    <location>
        <begin position="812"/>
        <end position="833"/>
    </location>
</feature>
<feature type="compositionally biased region" description="Polar residues" evidence="2">
    <location>
        <begin position="736"/>
        <end position="748"/>
    </location>
</feature>
<dbReference type="SUPFAM" id="SSF74924">
    <property type="entry name" value="Cap-Gly domain"/>
    <property type="match status" value="1"/>
</dbReference>
<dbReference type="InterPro" id="IPR036859">
    <property type="entry name" value="CAP-Gly_dom_sf"/>
</dbReference>
<feature type="region of interest" description="Disordered" evidence="2">
    <location>
        <begin position="1277"/>
        <end position="1299"/>
    </location>
</feature>
<feature type="region of interest" description="Disordered" evidence="2">
    <location>
        <begin position="1084"/>
        <end position="1113"/>
    </location>
</feature>
<feature type="region of interest" description="Disordered" evidence="2">
    <location>
        <begin position="76"/>
        <end position="102"/>
    </location>
</feature>
<reference evidence="4" key="1">
    <citation type="journal article" date="2023" name="G3 (Bethesda)">
        <title>A reference genome for the long-term kleptoplast-retaining sea slug Elysia crispata morphotype clarki.</title>
        <authorList>
            <person name="Eastman K.E."/>
            <person name="Pendleton A.L."/>
            <person name="Shaikh M.A."/>
            <person name="Suttiyut T."/>
            <person name="Ogas R."/>
            <person name="Tomko P."/>
            <person name="Gavelis G."/>
            <person name="Widhalm J.R."/>
            <person name="Wisecaver J.H."/>
        </authorList>
    </citation>
    <scope>NUCLEOTIDE SEQUENCE</scope>
    <source>
        <strain evidence="4">ECLA1</strain>
    </source>
</reference>
<sequence>MDDQTPNTDNESCANSEQARFDEGDVKTTLDSSTSSPLTPVLPEDVAVRTGPGETINQAQIDDLNQEDIRQTVEVSGLSRPPGVAVNPYGREKGSLSESTGEAQESYLMSVNQDISRVEVEGVKEEVSRDGCSHLNDFGRDSAVVDISMNTTGSKESSNAHGGEESGSNCGDVTPLIFPSTSGVSQEDISLHATITSSDLAAAAKEEVLPQRKQDSNMTSTSALCKYRWAKVVSTDSVDVGFYPSYAPTEPILLSWDAAFKAYLSPELRIACGSYHGVLKVDGNALHVEDFVVKSYTFEVDLFIKEDILETKCPSPPTLEFRSSPSNTGCAAPIPTTSVTKPASAGHDRPEDVAGVVQPQLTPKDDIDLTPIRESLVTRSELLERSSPLTTPVSDDTTGLSILKSSSPLQTLPVRRASPIGDDKTGELGKVSSEYFESMRSREDTKYPLQTGESHGNGRAEVMSKESLFLTNSPSKFVEDIIGGRAESGQDDDGLPARVSSRESYRSDEAGYKRLDRENKHKSVNGSDQNFSYQDRPTSAARTSTEESSRPQQLPRESQHQAQRLADGIYGRPPSQTSHDRPEERSTGHTSRGSASDRRYEDYDRRSPGSTSSKDRNREVDTDYKIRNRERLPLGREGEDDYNHRRSRPPSVPSAHIFREGSQSKDGRHGSSADIEGRSRSYMSRGSREGSYAGSQHSSRTNSHSSLTSEQELGQYLDNDYSRDNSEAHRERWQHTETFTDPSTSSGTRLERPASVPNYGKRSEAGNDKRSSTPDNRVRVPPHSWAKGDSSGGGAGPVLRNSLTTERMGEALTGRASVASSDGRRTVTPGLGNRQLEAGEEEDLRNAVENLRQIVSRRDSEIRSLRDELHGIRDDRSSRHRDARPSHSSTDTVHNSLEYKQLQSEKEILATEVVSLREEVQRLTGRHHSGRSGEGGGGRPSPAINDYSPYSPMVLQRKIADLESQIHDLQEVNEATTSSLSRTEEKVRLLQEENHDLRSKSGHNLEDPGDQHSLRVQLRTLREDIASLRERNFQLTEENMRLQEGQGSKTSTVAAGLTMQRSGSSLGLKTEDVQANPLTYTETSTTVYGSRHSTSSSKGSDSSRQPFVYSSRVSREDLAPKDYRIRGSSLGRVYSSEQPVSTIEDAGSKPLHQKNARDSSNLRFSSSSTDILSYKPPSSSFLSSRSHVSAPPTVADRDRSRPDGEVSEQVHTDKYRPGIRSSYESLRQERSTKNSTNESNRHKSGSYSFSKDHSSVPSKDSYGGYRREDTYLAYLSDSKLDRQPSQPKSSPTGNSLGSKDIFMNLKKKLASQWLQQENRYISGNLDFDRYQPTSGRERVEEDGDDSDTATDILLAQDTGTTRVSFKSDKSPGSDGVLSSDEAAEDTESSGHLGETISLRRRCRSADPSGNARHSDSWRSPGTRSSRNLQPPSSTFTQRSQRTSSGVPFPSYRGSSPSLAVSAGEDRDDMRSLSTAGHRSVLPTPLVTQHNKHELIKNHGASLLNSTLTQGLRPFAPRSPADIRVEDVVKFSRLGGKLTQGCVKYVGHLPGRSEVYLGVELDKDEGKHDGTFEEVRYFKCKPNKGVFVAFNKVVMAWAP</sequence>
<feature type="compositionally biased region" description="Basic and acidic residues" evidence="2">
    <location>
        <begin position="1195"/>
        <end position="1216"/>
    </location>
</feature>
<feature type="compositionally biased region" description="Low complexity" evidence="2">
    <location>
        <begin position="1159"/>
        <end position="1189"/>
    </location>
</feature>
<protein>
    <recommendedName>
        <fullName evidence="3">CAP-Gly domain-containing protein</fullName>
    </recommendedName>
</protein>
<feature type="compositionally biased region" description="Basic and acidic residues" evidence="2">
    <location>
        <begin position="437"/>
        <end position="446"/>
    </location>
</feature>
<feature type="region of interest" description="Disordered" evidence="2">
    <location>
        <begin position="1"/>
        <end position="45"/>
    </location>
</feature>
<feature type="compositionally biased region" description="Polar residues" evidence="2">
    <location>
        <begin position="524"/>
        <end position="537"/>
    </location>
</feature>
<name>A0AAE0ZWP0_9GAST</name>
<dbReference type="Gene3D" id="2.30.30.190">
    <property type="entry name" value="CAP Gly-rich-like domain"/>
    <property type="match status" value="1"/>
</dbReference>
<feature type="region of interest" description="Disordered" evidence="2">
    <location>
        <begin position="1134"/>
        <end position="1264"/>
    </location>
</feature>
<dbReference type="InterPro" id="IPR000938">
    <property type="entry name" value="CAP-Gly_domain"/>
</dbReference>
<dbReference type="Proteomes" id="UP001283361">
    <property type="component" value="Unassembled WGS sequence"/>
</dbReference>
<feature type="region of interest" description="Disordered" evidence="2">
    <location>
        <begin position="1361"/>
        <end position="1479"/>
    </location>
</feature>
<feature type="compositionally biased region" description="Polar residues" evidence="2">
    <location>
        <begin position="1417"/>
        <end position="1431"/>
    </location>
</feature>
<feature type="domain" description="CAP-Gly" evidence="3">
    <location>
        <begin position="1546"/>
        <end position="1588"/>
    </location>
</feature>
<keyword evidence="1" id="KW-0175">Coiled coil</keyword>
<evidence type="ECO:0000313" key="5">
    <source>
        <dbReference type="Proteomes" id="UP001283361"/>
    </source>
</evidence>
<evidence type="ECO:0000256" key="2">
    <source>
        <dbReference type="SAM" id="MobiDB-lite"/>
    </source>
</evidence>
<evidence type="ECO:0000313" key="4">
    <source>
        <dbReference type="EMBL" id="KAK3776376.1"/>
    </source>
</evidence>
<comment type="caution">
    <text evidence="4">The sequence shown here is derived from an EMBL/GenBank/DDBJ whole genome shotgun (WGS) entry which is preliminary data.</text>
</comment>
<evidence type="ECO:0000256" key="1">
    <source>
        <dbReference type="SAM" id="Coils"/>
    </source>
</evidence>
<organism evidence="4 5">
    <name type="scientific">Elysia crispata</name>
    <name type="common">lettuce slug</name>
    <dbReference type="NCBI Taxonomy" id="231223"/>
    <lineage>
        <taxon>Eukaryota</taxon>
        <taxon>Metazoa</taxon>
        <taxon>Spiralia</taxon>
        <taxon>Lophotrochozoa</taxon>
        <taxon>Mollusca</taxon>
        <taxon>Gastropoda</taxon>
        <taxon>Heterobranchia</taxon>
        <taxon>Euthyneura</taxon>
        <taxon>Panpulmonata</taxon>
        <taxon>Sacoglossa</taxon>
        <taxon>Placobranchoidea</taxon>
        <taxon>Plakobranchidae</taxon>
        <taxon>Elysia</taxon>
    </lineage>
</organism>
<feature type="region of interest" description="Disordered" evidence="2">
    <location>
        <begin position="921"/>
        <end position="947"/>
    </location>
</feature>
<feature type="compositionally biased region" description="Low complexity" evidence="2">
    <location>
        <begin position="1090"/>
        <end position="1103"/>
    </location>
</feature>
<dbReference type="SMART" id="SM01052">
    <property type="entry name" value="CAP_GLY"/>
    <property type="match status" value="1"/>
</dbReference>
<feature type="compositionally biased region" description="Basic and acidic residues" evidence="2">
    <location>
        <begin position="595"/>
        <end position="644"/>
    </location>
</feature>
<feature type="compositionally biased region" description="Basic and acidic residues" evidence="2">
    <location>
        <begin position="578"/>
        <end position="587"/>
    </location>
</feature>
<feature type="compositionally biased region" description="Polar residues" evidence="2">
    <location>
        <begin position="551"/>
        <end position="562"/>
    </location>
</feature>